<evidence type="ECO:0000313" key="3">
    <source>
        <dbReference type="Proteomes" id="UP000070054"/>
    </source>
</evidence>
<proteinExistence type="predicted"/>
<gene>
    <name evidence="2" type="ORF">CNYM01_04852</name>
</gene>
<accession>A0A135UXM2</accession>
<name>A0A135UXM2_9PEZI</name>
<feature type="region of interest" description="Disordered" evidence="1">
    <location>
        <begin position="199"/>
        <end position="229"/>
    </location>
</feature>
<evidence type="ECO:0000313" key="2">
    <source>
        <dbReference type="EMBL" id="KXH65131.1"/>
    </source>
</evidence>
<protein>
    <submittedName>
        <fullName evidence="2">Uncharacterized protein</fullName>
    </submittedName>
</protein>
<dbReference type="EMBL" id="JEMN01000025">
    <property type="protein sequence ID" value="KXH65131.1"/>
    <property type="molecule type" value="Genomic_DNA"/>
</dbReference>
<keyword evidence="3" id="KW-1185">Reference proteome</keyword>
<dbReference type="Proteomes" id="UP000070054">
    <property type="component" value="Unassembled WGS sequence"/>
</dbReference>
<comment type="caution">
    <text evidence="2">The sequence shown here is derived from an EMBL/GenBank/DDBJ whole genome shotgun (WGS) entry which is preliminary data.</text>
</comment>
<reference evidence="2 3" key="1">
    <citation type="submission" date="2014-02" db="EMBL/GenBank/DDBJ databases">
        <title>The genome sequence of Colletotrichum nymphaeae SA-01.</title>
        <authorList>
            <person name="Baroncelli R."/>
            <person name="Thon M.R."/>
        </authorList>
    </citation>
    <scope>NUCLEOTIDE SEQUENCE [LARGE SCALE GENOMIC DNA]</scope>
    <source>
        <strain evidence="2 3">SA-01</strain>
    </source>
</reference>
<organism evidence="2 3">
    <name type="scientific">Colletotrichum nymphaeae SA-01</name>
    <dbReference type="NCBI Taxonomy" id="1460502"/>
    <lineage>
        <taxon>Eukaryota</taxon>
        <taxon>Fungi</taxon>
        <taxon>Dikarya</taxon>
        <taxon>Ascomycota</taxon>
        <taxon>Pezizomycotina</taxon>
        <taxon>Sordariomycetes</taxon>
        <taxon>Hypocreomycetidae</taxon>
        <taxon>Glomerellales</taxon>
        <taxon>Glomerellaceae</taxon>
        <taxon>Colletotrichum</taxon>
        <taxon>Colletotrichum acutatum species complex</taxon>
    </lineage>
</organism>
<dbReference type="OrthoDB" id="2162994at2759"/>
<sequence>MPALTWRRRPSENECSNANEPLAPMSLNHLKASEIIQRVHGDANNLLRNIQGLLRYSRAPALEGGRLVTGVLLGNPKLLHAQKISQHITGDMAELVAISQKSKDMTLRTRRPSHLRKVRRKQHGQAEHAAAAAGNHHSHAVSYRRLHQMFLISPARRRPFLILITTFVLPTWFTMEARWGLATLNISLTPRNSYRTYPIPPSATTATPPVHHSGVADPRGRAPSAMSAA</sequence>
<evidence type="ECO:0000256" key="1">
    <source>
        <dbReference type="SAM" id="MobiDB-lite"/>
    </source>
</evidence>
<dbReference type="AlphaFoldDB" id="A0A135UXM2"/>